<evidence type="ECO:0000313" key="3">
    <source>
        <dbReference type="EMBL" id="SMQ47371.1"/>
    </source>
</evidence>
<proteinExistence type="predicted"/>
<dbReference type="GO" id="GO:0102193">
    <property type="term" value="F:protein-ribulosamine 3-kinase activity"/>
    <property type="evidence" value="ECO:0007669"/>
    <property type="project" value="UniProtKB-EC"/>
</dbReference>
<dbReference type="InterPro" id="IPR016477">
    <property type="entry name" value="Fructo-/Ketosamine-3-kinase"/>
</dbReference>
<dbReference type="EC" id="2.7.1.172" evidence="1"/>
<dbReference type="AlphaFoldDB" id="A0A1X7RJJ7"/>
<evidence type="ECO:0000256" key="2">
    <source>
        <dbReference type="ARBA" id="ARBA00048655"/>
    </source>
</evidence>
<sequence>MAGVEDVIPDVGSNVELDPNVRKVLPHNSTIISSYTYGTAAWTRAARITILLEDGSEKSYFLKCASEDQGKAMIEGEFASISEIAKYTPSLTPIPHAHGQFEDASIPTYFFLMEFLNIETGAPEPATISKQLADLHARSVSPTGKFGYHMITCHGPHPQDTRWEESWAVFFARLLRQFHDREVNTNGPSKDGRYETEMDKLITSAIPEILGPLQANGRTLKPALVHGDLWEENCGKDLETGQPKIFDAAVFYGHNEYDLGMWRRELIRFGRPHIRQYLRHMPPSEPKEQWDDRSRLYCIKFEIAHSIGWPASCESQREIIMREMRHLNNKYIAMEQNRPCLLARQA</sequence>
<comment type="catalytic activity">
    <reaction evidence="2">
        <text>N(6)-D-ribulosyl-L-lysyl-[protein] + ATP = N(6)-(3-O-phospho-D-ribulosyl)-L-lysyl-[protein] + ADP + H(+)</text>
        <dbReference type="Rhea" id="RHEA:48432"/>
        <dbReference type="Rhea" id="RHEA-COMP:12103"/>
        <dbReference type="Rhea" id="RHEA-COMP:12104"/>
        <dbReference type="ChEBI" id="CHEBI:15378"/>
        <dbReference type="ChEBI" id="CHEBI:30616"/>
        <dbReference type="ChEBI" id="CHEBI:90418"/>
        <dbReference type="ChEBI" id="CHEBI:90420"/>
        <dbReference type="ChEBI" id="CHEBI:456216"/>
        <dbReference type="EC" id="2.7.1.172"/>
    </reaction>
    <physiologicalReaction direction="left-to-right" evidence="2">
        <dbReference type="Rhea" id="RHEA:48433"/>
    </physiologicalReaction>
</comment>
<organism evidence="3 4">
    <name type="scientific">Zymoseptoria tritici (strain ST99CH_3D7)</name>
    <dbReference type="NCBI Taxonomy" id="1276538"/>
    <lineage>
        <taxon>Eukaryota</taxon>
        <taxon>Fungi</taxon>
        <taxon>Dikarya</taxon>
        <taxon>Ascomycota</taxon>
        <taxon>Pezizomycotina</taxon>
        <taxon>Dothideomycetes</taxon>
        <taxon>Dothideomycetidae</taxon>
        <taxon>Mycosphaerellales</taxon>
        <taxon>Mycosphaerellaceae</taxon>
        <taxon>Zymoseptoria</taxon>
    </lineage>
</organism>
<dbReference type="PANTHER" id="PTHR12149">
    <property type="entry name" value="FRUCTOSAMINE 3 KINASE-RELATED PROTEIN"/>
    <property type="match status" value="1"/>
</dbReference>
<dbReference type="Gene3D" id="3.90.1200.10">
    <property type="match status" value="1"/>
</dbReference>
<keyword evidence="4" id="KW-1185">Reference proteome</keyword>
<name>A0A1X7RJJ7_ZYMT9</name>
<dbReference type="InterPro" id="IPR011009">
    <property type="entry name" value="Kinase-like_dom_sf"/>
</dbReference>
<accession>A0A1X7RJJ7</accession>
<dbReference type="Proteomes" id="UP000215127">
    <property type="component" value="Chromosome 2"/>
</dbReference>
<protein>
    <recommendedName>
        <fullName evidence="1">protein-ribulosamine 3-kinase</fullName>
        <ecNumber evidence="1">2.7.1.172</ecNumber>
    </recommendedName>
</protein>
<dbReference type="PANTHER" id="PTHR12149:SF8">
    <property type="entry name" value="PROTEIN-RIBULOSAMINE 3-KINASE"/>
    <property type="match status" value="1"/>
</dbReference>
<evidence type="ECO:0000256" key="1">
    <source>
        <dbReference type="ARBA" id="ARBA00011961"/>
    </source>
</evidence>
<dbReference type="EMBL" id="LT853693">
    <property type="protein sequence ID" value="SMQ47371.1"/>
    <property type="molecule type" value="Genomic_DNA"/>
</dbReference>
<gene>
    <name evidence="3" type="ORF">ZT3D7_G2518</name>
</gene>
<reference evidence="3 4" key="1">
    <citation type="submission" date="2016-06" db="EMBL/GenBank/DDBJ databases">
        <authorList>
            <person name="Kjaerup R.B."/>
            <person name="Dalgaard T.S."/>
            <person name="Juul-Madsen H.R."/>
        </authorList>
    </citation>
    <scope>NUCLEOTIDE SEQUENCE [LARGE SCALE GENOMIC DNA]</scope>
</reference>
<dbReference type="Pfam" id="PF03881">
    <property type="entry name" value="Fructosamin_kin"/>
    <property type="match status" value="1"/>
</dbReference>
<dbReference type="STRING" id="1276538.A0A1X7RJJ7"/>
<dbReference type="SUPFAM" id="SSF56112">
    <property type="entry name" value="Protein kinase-like (PK-like)"/>
    <property type="match status" value="1"/>
</dbReference>
<evidence type="ECO:0000313" key="4">
    <source>
        <dbReference type="Proteomes" id="UP000215127"/>
    </source>
</evidence>